<dbReference type="InterPro" id="IPR006311">
    <property type="entry name" value="TAT_signal"/>
</dbReference>
<accession>A0A937CSS8</accession>
<dbReference type="PROSITE" id="PS51318">
    <property type="entry name" value="TAT"/>
    <property type="match status" value="1"/>
</dbReference>
<dbReference type="InterPro" id="IPR038765">
    <property type="entry name" value="Papain-like_cys_pep_sf"/>
</dbReference>
<evidence type="ECO:0000259" key="1">
    <source>
        <dbReference type="SMART" id="SM00460"/>
    </source>
</evidence>
<dbReference type="RefSeq" id="WP_201673493.1">
    <property type="nucleotide sequence ID" value="NZ_JAEQNE010000001.1"/>
</dbReference>
<reference evidence="2 3" key="1">
    <citation type="journal article" date="2017" name="Int. J. Syst. Evol. Microbiol.">
        <title>Ramlibacter monticola sp. nov., isolated from forest soil.</title>
        <authorList>
            <person name="Chaudhary D.K."/>
            <person name="Kim J."/>
        </authorList>
    </citation>
    <scope>NUCLEOTIDE SEQUENCE [LARGE SCALE GENOMIC DNA]</scope>
    <source>
        <strain evidence="2 3">KACC 19175</strain>
    </source>
</reference>
<dbReference type="Proteomes" id="UP000599109">
    <property type="component" value="Unassembled WGS sequence"/>
</dbReference>
<feature type="domain" description="Transglutaminase-like" evidence="1">
    <location>
        <begin position="206"/>
        <end position="281"/>
    </location>
</feature>
<name>A0A937CSS8_9BURK</name>
<protein>
    <submittedName>
        <fullName evidence="2">Transglutaminase domain-containing protein</fullName>
    </submittedName>
</protein>
<evidence type="ECO:0000313" key="3">
    <source>
        <dbReference type="Proteomes" id="UP000599109"/>
    </source>
</evidence>
<dbReference type="PANTHER" id="PTHR38339">
    <property type="entry name" value="TRANSGLUTAMINASE DOMAIN PROTEIN"/>
    <property type="match status" value="1"/>
</dbReference>
<dbReference type="Gene3D" id="3.10.620.30">
    <property type="match status" value="1"/>
</dbReference>
<dbReference type="SMART" id="SM00460">
    <property type="entry name" value="TGc"/>
    <property type="match status" value="1"/>
</dbReference>
<sequence length="370" mass="40014">MTPQLSRRDLVKAASAALVVGAGPLARAEEPARRFEPRPAGWRSFEVTTTVQLREPSGAGIVWLPVPSLQTAWQRTADVSWSGNASDVRLAADGATGAKVLVARFDAGTPDPRLVLTSRVETQNRAVDWTAAAPAAADPADLRHWLQPSELITTDGIVRKVATQIVLGARSDREKVQRIYDWIIVSTYREPKVKGCGSGDIKAMLESGSLSGKCADINALFVGLCRAAGVPARDIYGIRLVPSAFGYRELGANPASLKGAQHCRAEVYLKEQGWVAMDPADVTKVMRQETPEWIKDAGHPVVAPVRKALFGSWEGNWMGYNSASDVKLPGAKQGRLGFFMYPQAETAAGARDPYDPDSFAYQITAREITV</sequence>
<dbReference type="PANTHER" id="PTHR38339:SF1">
    <property type="entry name" value="TRANSGLUTAMINASE-LIKE DOMAIN-CONTAINING PROTEIN"/>
    <property type="match status" value="1"/>
</dbReference>
<dbReference type="InterPro" id="IPR002931">
    <property type="entry name" value="Transglutaminase-like"/>
</dbReference>
<dbReference type="SUPFAM" id="SSF54001">
    <property type="entry name" value="Cysteine proteinases"/>
    <property type="match status" value="1"/>
</dbReference>
<dbReference type="Pfam" id="PF01841">
    <property type="entry name" value="Transglut_core"/>
    <property type="match status" value="1"/>
</dbReference>
<gene>
    <name evidence="2" type="ORF">JJ685_07165</name>
</gene>
<keyword evidence="3" id="KW-1185">Reference proteome</keyword>
<comment type="caution">
    <text evidence="2">The sequence shown here is derived from an EMBL/GenBank/DDBJ whole genome shotgun (WGS) entry which is preliminary data.</text>
</comment>
<proteinExistence type="predicted"/>
<organism evidence="2 3">
    <name type="scientific">Ramlibacter monticola</name>
    <dbReference type="NCBI Taxonomy" id="1926872"/>
    <lineage>
        <taxon>Bacteria</taxon>
        <taxon>Pseudomonadati</taxon>
        <taxon>Pseudomonadota</taxon>
        <taxon>Betaproteobacteria</taxon>
        <taxon>Burkholderiales</taxon>
        <taxon>Comamonadaceae</taxon>
        <taxon>Ramlibacter</taxon>
    </lineage>
</organism>
<evidence type="ECO:0000313" key="2">
    <source>
        <dbReference type="EMBL" id="MBL0390919.1"/>
    </source>
</evidence>
<dbReference type="EMBL" id="JAEQNE010000001">
    <property type="protein sequence ID" value="MBL0390919.1"/>
    <property type="molecule type" value="Genomic_DNA"/>
</dbReference>
<dbReference type="AlphaFoldDB" id="A0A937CSS8"/>